<protein>
    <submittedName>
        <fullName evidence="1">Uncharacterized protein</fullName>
    </submittedName>
</protein>
<comment type="caution">
    <text evidence="1">The sequence shown here is derived from an EMBL/GenBank/DDBJ whole genome shotgun (WGS) entry which is preliminary data.</text>
</comment>
<name>A0A9P8P8D0_9ASCO</name>
<proteinExistence type="predicted"/>
<dbReference type="Proteomes" id="UP000788993">
    <property type="component" value="Unassembled WGS sequence"/>
</dbReference>
<organism evidence="1 2">
    <name type="scientific">Ogataea polymorpha</name>
    <dbReference type="NCBI Taxonomy" id="460523"/>
    <lineage>
        <taxon>Eukaryota</taxon>
        <taxon>Fungi</taxon>
        <taxon>Dikarya</taxon>
        <taxon>Ascomycota</taxon>
        <taxon>Saccharomycotina</taxon>
        <taxon>Pichiomycetes</taxon>
        <taxon>Pichiales</taxon>
        <taxon>Pichiaceae</taxon>
        <taxon>Ogataea</taxon>
    </lineage>
</organism>
<dbReference type="AlphaFoldDB" id="A0A9P8P8D0"/>
<evidence type="ECO:0000313" key="2">
    <source>
        <dbReference type="Proteomes" id="UP000788993"/>
    </source>
</evidence>
<reference evidence="1" key="2">
    <citation type="submission" date="2021-01" db="EMBL/GenBank/DDBJ databases">
        <authorList>
            <person name="Schikora-Tamarit M.A."/>
        </authorList>
    </citation>
    <scope>NUCLEOTIDE SEQUENCE</scope>
    <source>
        <strain evidence="1">NCAIM Y.01608</strain>
    </source>
</reference>
<keyword evidence="2" id="KW-1185">Reference proteome</keyword>
<sequence>MWISFIKYAFLDSKWRMYSVAFARMLALFSFNAGVSPSRSVAAIRLSPDAARSDGTASRSSRILLLMFIRYFFSTTLCECRSFFDLVTFELVVALFALTEDVSDMEVNESGDDTIGADSLLESGVISAACGIYFCWRAP</sequence>
<reference evidence="1" key="1">
    <citation type="journal article" date="2021" name="Open Biol.">
        <title>Shared evolutionary footprints suggest mitochondrial oxidative damage underlies multiple complex I losses in fungi.</title>
        <authorList>
            <person name="Schikora-Tamarit M.A."/>
            <person name="Marcet-Houben M."/>
            <person name="Nosek J."/>
            <person name="Gabaldon T."/>
        </authorList>
    </citation>
    <scope>NUCLEOTIDE SEQUENCE</scope>
    <source>
        <strain evidence="1">NCAIM Y.01608</strain>
    </source>
</reference>
<evidence type="ECO:0000313" key="1">
    <source>
        <dbReference type="EMBL" id="KAH3667643.1"/>
    </source>
</evidence>
<accession>A0A9P8P8D0</accession>
<dbReference type="EMBL" id="JAEUBD010001062">
    <property type="protein sequence ID" value="KAH3667643.1"/>
    <property type="molecule type" value="Genomic_DNA"/>
</dbReference>
<gene>
    <name evidence="1" type="ORF">OGATHE_003166</name>
</gene>